<dbReference type="SUPFAM" id="SSF81301">
    <property type="entry name" value="Nucleotidyltransferase"/>
    <property type="match status" value="1"/>
</dbReference>
<sequence length="402" mass="46477">MKEPKGQVRDFSFEITDDEPLGHLIVDEDINLTSEILAYLECLEQTTEISSYSNKSVKNAGRALRRSEGDLKNAEKIIRLYRADHQKPLDTVFYVLKKASDNLKIAPTAAKRLKQLDTIVNKLQRPSLDGSTTNSMCVTNMSDIGGCRFICNTVTELRALQNKINKLVLGISRLEILSTKDYILEPKSNDCRYRSIHLVFSYQNRASKKFRVEAQLRTYKQHIWATTIEIVDTLENTQIKNLSHAPDESKTYNQKQWEALFKIMSDLIAFDEGFIHLKKSLYERKKTDLKMLENKLNAIQRLQSFNMLNDQLSENEKNNKDIEWMVLVVNLNNGKRSIEQKFLEDNKKKAILIYDQFEKFYSEISGFNVLLISVSSIINLSKAYPNYAGDCSQFIKLINRFL</sequence>
<reference evidence="3" key="1">
    <citation type="journal article" date="2019" name="Int. J. Syst. Evol. Microbiol.">
        <title>The Global Catalogue of Microorganisms (GCM) 10K type strain sequencing project: providing services to taxonomists for standard genome sequencing and annotation.</title>
        <authorList>
            <consortium name="The Broad Institute Genomics Platform"/>
            <consortium name="The Broad Institute Genome Sequencing Center for Infectious Disease"/>
            <person name="Wu L."/>
            <person name="Ma J."/>
        </authorList>
    </citation>
    <scope>NUCLEOTIDE SEQUENCE [LARGE SCALE GENOMIC DNA]</scope>
    <source>
        <strain evidence="3">NBRC 100033</strain>
    </source>
</reference>
<dbReference type="Pfam" id="PF04607">
    <property type="entry name" value="RelA_SpoT"/>
    <property type="match status" value="1"/>
</dbReference>
<dbReference type="PANTHER" id="PTHR47837">
    <property type="entry name" value="GTP PYROPHOSPHOKINASE YJBM"/>
    <property type="match status" value="1"/>
</dbReference>
<dbReference type="RefSeq" id="WP_051610281.1">
    <property type="nucleotide sequence ID" value="NZ_BSOR01000029.1"/>
</dbReference>
<dbReference type="Gene3D" id="3.30.460.10">
    <property type="entry name" value="Beta Polymerase, domain 2"/>
    <property type="match status" value="1"/>
</dbReference>
<dbReference type="Proteomes" id="UP001156682">
    <property type="component" value="Unassembled WGS sequence"/>
</dbReference>
<organism evidence="2 3">
    <name type="scientific">Marinospirillum insulare</name>
    <dbReference type="NCBI Taxonomy" id="217169"/>
    <lineage>
        <taxon>Bacteria</taxon>
        <taxon>Pseudomonadati</taxon>
        <taxon>Pseudomonadota</taxon>
        <taxon>Gammaproteobacteria</taxon>
        <taxon>Oceanospirillales</taxon>
        <taxon>Oceanospirillaceae</taxon>
        <taxon>Marinospirillum</taxon>
    </lineage>
</organism>
<proteinExistence type="predicted"/>
<keyword evidence="3" id="KW-1185">Reference proteome</keyword>
<evidence type="ECO:0000313" key="3">
    <source>
        <dbReference type="Proteomes" id="UP001156682"/>
    </source>
</evidence>
<dbReference type="InterPro" id="IPR052366">
    <property type="entry name" value="GTP_Pyrophosphokinase"/>
</dbReference>
<accession>A0ABQ6A2R9</accession>
<feature type="domain" description="RelA/SpoT" evidence="1">
    <location>
        <begin position="111"/>
        <end position="239"/>
    </location>
</feature>
<name>A0ABQ6A2R9_9GAMM</name>
<dbReference type="PANTHER" id="PTHR47837:SF1">
    <property type="entry name" value="GTP PYROPHOSPHOKINASE YJBM"/>
    <property type="match status" value="1"/>
</dbReference>
<protein>
    <recommendedName>
        <fullName evidence="1">RelA/SpoT domain-containing protein</fullName>
    </recommendedName>
</protein>
<evidence type="ECO:0000313" key="2">
    <source>
        <dbReference type="EMBL" id="GLR64385.1"/>
    </source>
</evidence>
<comment type="caution">
    <text evidence="2">The sequence shown here is derived from an EMBL/GenBank/DDBJ whole genome shotgun (WGS) entry which is preliminary data.</text>
</comment>
<dbReference type="SMART" id="SM00954">
    <property type="entry name" value="RelA_SpoT"/>
    <property type="match status" value="1"/>
</dbReference>
<evidence type="ECO:0000259" key="1">
    <source>
        <dbReference type="SMART" id="SM00954"/>
    </source>
</evidence>
<dbReference type="InterPro" id="IPR043519">
    <property type="entry name" value="NT_sf"/>
</dbReference>
<dbReference type="EMBL" id="BSOR01000029">
    <property type="protein sequence ID" value="GLR64385.1"/>
    <property type="molecule type" value="Genomic_DNA"/>
</dbReference>
<dbReference type="CDD" id="cd05399">
    <property type="entry name" value="NT_Rel-Spo_like"/>
    <property type="match status" value="1"/>
</dbReference>
<dbReference type="InterPro" id="IPR007685">
    <property type="entry name" value="RelA_SpoT"/>
</dbReference>
<gene>
    <name evidence="2" type="ORF">GCM10007878_18230</name>
</gene>